<evidence type="ECO:0000313" key="8">
    <source>
        <dbReference type="EMBL" id="JAG01338.1"/>
    </source>
</evidence>
<dbReference type="PROSITE" id="PS50240">
    <property type="entry name" value="TRYPSIN_DOM"/>
    <property type="match status" value="1"/>
</dbReference>
<dbReference type="GO" id="GO:0004252">
    <property type="term" value="F:serine-type endopeptidase activity"/>
    <property type="evidence" value="ECO:0007669"/>
    <property type="project" value="InterPro"/>
</dbReference>
<evidence type="ECO:0000259" key="7">
    <source>
        <dbReference type="PROSITE" id="PS50240"/>
    </source>
</evidence>
<dbReference type="InterPro" id="IPR050430">
    <property type="entry name" value="Peptidase_S1"/>
</dbReference>
<dbReference type="EMBL" id="GBHO01042266">
    <property type="protein sequence ID" value="JAG01338.1"/>
    <property type="molecule type" value="Transcribed_RNA"/>
</dbReference>
<sequence length="332" mass="36987">MGNVNVLLGSILASFILPQCEETSSWVHRKTKIERERIIHGIPVDRDVYPFVVSITLFDSITGKYELLGTGSIVAADKVLTACQCVGKAVGDKVEFHLPHWVTVSAGVLKLFDSDSTTKQETVGKSISPHPACKSLLTNDTQYDCASIVLKHPFKINDHVKPAEWFSFSYDHLKAQLDALTDQKSICRVPGWGSTMDEEYEPSVRLLETQVRLVPPESCKTAFCNFDHYLCNHTFNKDTQVCTMPYLSAPCRGDQGSPLVCDGFVFGIMSWNAGCRPKYPTLFVHPAVLLQMILYKPEGTNKSRERKSNANVVKPIKLLSDYNDHSTDVLDG</sequence>
<dbReference type="InterPro" id="IPR001254">
    <property type="entry name" value="Trypsin_dom"/>
</dbReference>
<reference evidence="8" key="2">
    <citation type="submission" date="2014-07" db="EMBL/GenBank/DDBJ databases">
        <authorList>
            <person name="Hull J."/>
        </authorList>
    </citation>
    <scope>NUCLEOTIDE SEQUENCE</scope>
</reference>
<keyword evidence="5" id="KW-1015">Disulfide bond</keyword>
<evidence type="ECO:0000256" key="4">
    <source>
        <dbReference type="ARBA" id="ARBA00023145"/>
    </source>
</evidence>
<dbReference type="InterPro" id="IPR009003">
    <property type="entry name" value="Peptidase_S1_PA"/>
</dbReference>
<keyword evidence="3" id="KW-0720">Serine protease</keyword>
<reference evidence="8" key="1">
    <citation type="journal article" date="2014" name="PLoS ONE">
        <title>Transcriptome-Based Identification of ABC Transporters in the Western Tarnished Plant Bug Lygus hesperus.</title>
        <authorList>
            <person name="Hull J.J."/>
            <person name="Chaney K."/>
            <person name="Geib S.M."/>
            <person name="Fabrick J.A."/>
            <person name="Brent C.S."/>
            <person name="Walsh D."/>
            <person name="Lavine L.C."/>
        </authorList>
    </citation>
    <scope>NUCLEOTIDE SEQUENCE</scope>
</reference>
<keyword evidence="6" id="KW-0732">Signal</keyword>
<organism evidence="8">
    <name type="scientific">Lygus hesperus</name>
    <name type="common">Western plant bug</name>
    <dbReference type="NCBI Taxonomy" id="30085"/>
    <lineage>
        <taxon>Eukaryota</taxon>
        <taxon>Metazoa</taxon>
        <taxon>Ecdysozoa</taxon>
        <taxon>Arthropoda</taxon>
        <taxon>Hexapoda</taxon>
        <taxon>Insecta</taxon>
        <taxon>Pterygota</taxon>
        <taxon>Neoptera</taxon>
        <taxon>Paraneoptera</taxon>
        <taxon>Hemiptera</taxon>
        <taxon>Heteroptera</taxon>
        <taxon>Panheteroptera</taxon>
        <taxon>Cimicomorpha</taxon>
        <taxon>Miridae</taxon>
        <taxon>Mirini</taxon>
        <taxon>Lygus</taxon>
    </lineage>
</organism>
<feature type="domain" description="Peptidase S1" evidence="7">
    <location>
        <begin position="38"/>
        <end position="328"/>
    </location>
</feature>
<dbReference type="GO" id="GO:0006508">
    <property type="term" value="P:proteolysis"/>
    <property type="evidence" value="ECO:0007669"/>
    <property type="project" value="UniProtKB-KW"/>
</dbReference>
<protein>
    <submittedName>
        <fullName evidence="8">Granzyme G</fullName>
    </submittedName>
</protein>
<dbReference type="Gene3D" id="2.40.10.10">
    <property type="entry name" value="Trypsin-like serine proteases"/>
    <property type="match status" value="1"/>
</dbReference>
<evidence type="ECO:0000256" key="2">
    <source>
        <dbReference type="ARBA" id="ARBA00022801"/>
    </source>
</evidence>
<feature type="chain" id="PRO_5002068769" evidence="6">
    <location>
        <begin position="23"/>
        <end position="332"/>
    </location>
</feature>
<dbReference type="SMART" id="SM00020">
    <property type="entry name" value="Tryp_SPc"/>
    <property type="match status" value="1"/>
</dbReference>
<dbReference type="AlphaFoldDB" id="A0A0A9W4C2"/>
<feature type="signal peptide" evidence="6">
    <location>
        <begin position="1"/>
        <end position="22"/>
    </location>
</feature>
<dbReference type="PANTHER" id="PTHR24276:SF97">
    <property type="entry name" value="GH13245P2-RELATED"/>
    <property type="match status" value="1"/>
</dbReference>
<feature type="non-terminal residue" evidence="8">
    <location>
        <position position="332"/>
    </location>
</feature>
<accession>A0A0A9W4C2</accession>
<dbReference type="Pfam" id="PF00089">
    <property type="entry name" value="Trypsin"/>
    <property type="match status" value="1"/>
</dbReference>
<evidence type="ECO:0000256" key="3">
    <source>
        <dbReference type="ARBA" id="ARBA00022825"/>
    </source>
</evidence>
<name>A0A0A9W4C2_LYGHE</name>
<keyword evidence="4" id="KW-0865">Zymogen</keyword>
<evidence type="ECO:0000256" key="5">
    <source>
        <dbReference type="ARBA" id="ARBA00023157"/>
    </source>
</evidence>
<dbReference type="SUPFAM" id="SSF50494">
    <property type="entry name" value="Trypsin-like serine proteases"/>
    <property type="match status" value="1"/>
</dbReference>
<dbReference type="InterPro" id="IPR043504">
    <property type="entry name" value="Peptidase_S1_PA_chymotrypsin"/>
</dbReference>
<dbReference type="PANTHER" id="PTHR24276">
    <property type="entry name" value="POLYSERASE-RELATED"/>
    <property type="match status" value="1"/>
</dbReference>
<evidence type="ECO:0000256" key="6">
    <source>
        <dbReference type="SAM" id="SignalP"/>
    </source>
</evidence>
<proteinExistence type="predicted"/>
<evidence type="ECO:0000256" key="1">
    <source>
        <dbReference type="ARBA" id="ARBA00022670"/>
    </source>
</evidence>
<keyword evidence="1" id="KW-0645">Protease</keyword>
<gene>
    <name evidence="8" type="primary">Gzmg_0</name>
    <name evidence="8" type="ORF">CM83_1586</name>
</gene>
<keyword evidence="2" id="KW-0378">Hydrolase</keyword>